<evidence type="ECO:0000256" key="1">
    <source>
        <dbReference type="ARBA" id="ARBA00023015"/>
    </source>
</evidence>
<dbReference type="InterPro" id="IPR001647">
    <property type="entry name" value="HTH_TetR"/>
</dbReference>
<keyword evidence="2 4" id="KW-0238">DNA-binding</keyword>
<evidence type="ECO:0000313" key="8">
    <source>
        <dbReference type="Proteomes" id="UP000278962"/>
    </source>
</evidence>
<keyword evidence="1" id="KW-0805">Transcription regulation</keyword>
<evidence type="ECO:0000313" key="7">
    <source>
        <dbReference type="EMBL" id="RKQ84985.1"/>
    </source>
</evidence>
<dbReference type="Pfam" id="PF00440">
    <property type="entry name" value="TetR_N"/>
    <property type="match status" value="1"/>
</dbReference>
<sequence length="226" mass="24765">MESSITEPEAQSRPLRKDAERNRRRILDAAAVVFAQHGLGASLDDIAHEAEVGIGTVYRRFPNKELLIDALFDDQVSAIVALAEAGLEHEDPWEGLEFFVRSALERQAANRGLKELILGARMSAGTGCTAEGRVRIEPLVTQLVERAQAAGRLRDDIDTTDMPLIQMMIGAVVDYTRTVDPQVWRRLLTVVLDGLRAPSGTRTPMPTGPLDSDGLLTAMSGWNPPR</sequence>
<comment type="caution">
    <text evidence="7">The sequence shown here is derived from an EMBL/GenBank/DDBJ whole genome shotgun (WGS) entry which is preliminary data.</text>
</comment>
<evidence type="ECO:0000256" key="4">
    <source>
        <dbReference type="PROSITE-ProRule" id="PRU00335"/>
    </source>
</evidence>
<evidence type="ECO:0000256" key="5">
    <source>
        <dbReference type="SAM" id="MobiDB-lite"/>
    </source>
</evidence>
<name>A0A660KWZ5_9ACTN</name>
<dbReference type="InterPro" id="IPR050109">
    <property type="entry name" value="HTH-type_TetR-like_transc_reg"/>
</dbReference>
<dbReference type="InterPro" id="IPR023772">
    <property type="entry name" value="DNA-bd_HTH_TetR-type_CS"/>
</dbReference>
<feature type="region of interest" description="Disordered" evidence="5">
    <location>
        <begin position="198"/>
        <end position="226"/>
    </location>
</feature>
<evidence type="ECO:0000259" key="6">
    <source>
        <dbReference type="PROSITE" id="PS50977"/>
    </source>
</evidence>
<dbReference type="PANTHER" id="PTHR30055:SF234">
    <property type="entry name" value="HTH-TYPE TRANSCRIPTIONAL REGULATOR BETI"/>
    <property type="match status" value="1"/>
</dbReference>
<dbReference type="OrthoDB" id="9795011at2"/>
<dbReference type="PROSITE" id="PS50977">
    <property type="entry name" value="HTH_TETR_2"/>
    <property type="match status" value="1"/>
</dbReference>
<accession>A0A660KWZ5</accession>
<dbReference type="SUPFAM" id="SSF46689">
    <property type="entry name" value="Homeodomain-like"/>
    <property type="match status" value="1"/>
</dbReference>
<dbReference type="AlphaFoldDB" id="A0A660KWZ5"/>
<dbReference type="PROSITE" id="PS01081">
    <property type="entry name" value="HTH_TETR_1"/>
    <property type="match status" value="1"/>
</dbReference>
<evidence type="ECO:0000256" key="3">
    <source>
        <dbReference type="ARBA" id="ARBA00023163"/>
    </source>
</evidence>
<dbReference type="RefSeq" id="WP_121258552.1">
    <property type="nucleotide sequence ID" value="NZ_RBIL01000003.1"/>
</dbReference>
<dbReference type="Proteomes" id="UP000278962">
    <property type="component" value="Unassembled WGS sequence"/>
</dbReference>
<feature type="DNA-binding region" description="H-T-H motif" evidence="4">
    <location>
        <begin position="42"/>
        <end position="61"/>
    </location>
</feature>
<evidence type="ECO:0000256" key="2">
    <source>
        <dbReference type="ARBA" id="ARBA00023125"/>
    </source>
</evidence>
<dbReference type="PRINTS" id="PR00455">
    <property type="entry name" value="HTHTETR"/>
</dbReference>
<protein>
    <submittedName>
        <fullName evidence="7">TetR family transcriptional regulator</fullName>
    </submittedName>
</protein>
<dbReference type="Gene3D" id="1.10.357.10">
    <property type="entry name" value="Tetracycline Repressor, domain 2"/>
    <property type="match status" value="1"/>
</dbReference>
<dbReference type="SUPFAM" id="SSF48498">
    <property type="entry name" value="Tetracyclin repressor-like, C-terminal domain"/>
    <property type="match status" value="1"/>
</dbReference>
<reference evidence="7 8" key="1">
    <citation type="submission" date="2018-10" db="EMBL/GenBank/DDBJ databases">
        <title>Genomic Encyclopedia of Archaeal and Bacterial Type Strains, Phase II (KMG-II): from individual species to whole genera.</title>
        <authorList>
            <person name="Goeker M."/>
        </authorList>
    </citation>
    <scope>NUCLEOTIDE SEQUENCE [LARGE SCALE GENOMIC DNA]</scope>
    <source>
        <strain evidence="7 8">DSM 14954</strain>
    </source>
</reference>
<keyword evidence="8" id="KW-1185">Reference proteome</keyword>
<keyword evidence="3" id="KW-0804">Transcription</keyword>
<dbReference type="PANTHER" id="PTHR30055">
    <property type="entry name" value="HTH-TYPE TRANSCRIPTIONAL REGULATOR RUTR"/>
    <property type="match status" value="1"/>
</dbReference>
<dbReference type="GO" id="GO:0003700">
    <property type="term" value="F:DNA-binding transcription factor activity"/>
    <property type="evidence" value="ECO:0007669"/>
    <property type="project" value="TreeGrafter"/>
</dbReference>
<organism evidence="7 8">
    <name type="scientific">Solirubrobacter pauli</name>
    <dbReference type="NCBI Taxonomy" id="166793"/>
    <lineage>
        <taxon>Bacteria</taxon>
        <taxon>Bacillati</taxon>
        <taxon>Actinomycetota</taxon>
        <taxon>Thermoleophilia</taxon>
        <taxon>Solirubrobacterales</taxon>
        <taxon>Solirubrobacteraceae</taxon>
        <taxon>Solirubrobacter</taxon>
    </lineage>
</organism>
<dbReference type="InterPro" id="IPR009057">
    <property type="entry name" value="Homeodomain-like_sf"/>
</dbReference>
<dbReference type="GO" id="GO:0000976">
    <property type="term" value="F:transcription cis-regulatory region binding"/>
    <property type="evidence" value="ECO:0007669"/>
    <property type="project" value="TreeGrafter"/>
</dbReference>
<dbReference type="Pfam" id="PF21597">
    <property type="entry name" value="TetR_C_43"/>
    <property type="match status" value="1"/>
</dbReference>
<dbReference type="InterPro" id="IPR036271">
    <property type="entry name" value="Tet_transcr_reg_TetR-rel_C_sf"/>
</dbReference>
<gene>
    <name evidence="7" type="ORF">C8N24_6616</name>
</gene>
<feature type="domain" description="HTH tetR-type" evidence="6">
    <location>
        <begin position="20"/>
        <end position="79"/>
    </location>
</feature>
<dbReference type="EMBL" id="RBIL01000003">
    <property type="protein sequence ID" value="RKQ84985.1"/>
    <property type="molecule type" value="Genomic_DNA"/>
</dbReference>
<dbReference type="InterPro" id="IPR049445">
    <property type="entry name" value="TetR_SbtR-like_C"/>
</dbReference>
<proteinExistence type="predicted"/>